<dbReference type="Proteomes" id="UP000824130">
    <property type="component" value="Unassembled WGS sequence"/>
</dbReference>
<reference evidence="3" key="1">
    <citation type="submission" date="2020-10" db="EMBL/GenBank/DDBJ databases">
        <authorList>
            <person name="Gilroy R."/>
        </authorList>
    </citation>
    <scope>NUCLEOTIDE SEQUENCE</scope>
    <source>
        <strain evidence="3">ChiSjej4B22-8349</strain>
    </source>
</reference>
<accession>A0A9D1N5G6</accession>
<feature type="compositionally biased region" description="Polar residues" evidence="1">
    <location>
        <begin position="72"/>
        <end position="84"/>
    </location>
</feature>
<dbReference type="PANTHER" id="PTHR21028:SF2">
    <property type="entry name" value="CYTH DOMAIN-CONTAINING PROTEIN"/>
    <property type="match status" value="1"/>
</dbReference>
<comment type="caution">
    <text evidence="3">The sequence shown here is derived from an EMBL/GenBank/DDBJ whole genome shotgun (WGS) entry which is preliminary data.</text>
</comment>
<dbReference type="Gene3D" id="2.40.320.10">
    <property type="entry name" value="Hypothetical Protein Pfu-838710-001"/>
    <property type="match status" value="1"/>
</dbReference>
<dbReference type="InterPro" id="IPR008173">
    <property type="entry name" value="Adenylyl_cyclase_CyaB"/>
</dbReference>
<dbReference type="EMBL" id="DVOB01000048">
    <property type="protein sequence ID" value="HIU95504.1"/>
    <property type="molecule type" value="Genomic_DNA"/>
</dbReference>
<dbReference type="InterPro" id="IPR023577">
    <property type="entry name" value="CYTH_domain"/>
</dbReference>
<gene>
    <name evidence="3" type="ORF">IAD25_02165</name>
</gene>
<reference evidence="3" key="2">
    <citation type="journal article" date="2021" name="PeerJ">
        <title>Extensive microbial diversity within the chicken gut microbiome revealed by metagenomics and culture.</title>
        <authorList>
            <person name="Gilroy R."/>
            <person name="Ravi A."/>
            <person name="Getino M."/>
            <person name="Pursley I."/>
            <person name="Horton D.L."/>
            <person name="Alikhan N.F."/>
            <person name="Baker D."/>
            <person name="Gharbi K."/>
            <person name="Hall N."/>
            <person name="Watson M."/>
            <person name="Adriaenssens E.M."/>
            <person name="Foster-Nyarko E."/>
            <person name="Jarju S."/>
            <person name="Secka A."/>
            <person name="Antonio M."/>
            <person name="Oren A."/>
            <person name="Chaudhuri R.R."/>
            <person name="La Ragione R."/>
            <person name="Hildebrand F."/>
            <person name="Pallen M.J."/>
        </authorList>
    </citation>
    <scope>NUCLEOTIDE SEQUENCE</scope>
    <source>
        <strain evidence="3">ChiSjej4B22-8349</strain>
    </source>
</reference>
<evidence type="ECO:0000259" key="2">
    <source>
        <dbReference type="PROSITE" id="PS51707"/>
    </source>
</evidence>
<dbReference type="SUPFAM" id="SSF55154">
    <property type="entry name" value="CYTH-like phosphatases"/>
    <property type="match status" value="1"/>
</dbReference>
<dbReference type="CDD" id="cd07890">
    <property type="entry name" value="CYTH-like_AC_IV-like"/>
    <property type="match status" value="1"/>
</dbReference>
<feature type="region of interest" description="Disordered" evidence="1">
    <location>
        <begin position="63"/>
        <end position="89"/>
    </location>
</feature>
<evidence type="ECO:0000256" key="1">
    <source>
        <dbReference type="SAM" id="MobiDB-lite"/>
    </source>
</evidence>
<evidence type="ECO:0000313" key="3">
    <source>
        <dbReference type="EMBL" id="HIU95504.1"/>
    </source>
</evidence>
<protein>
    <submittedName>
        <fullName evidence="3">CYTH domain-containing protein</fullName>
    </submittedName>
</protein>
<name>A0A9D1N5G6_9FIRM</name>
<feature type="domain" description="CYTH" evidence="2">
    <location>
        <begin position="1"/>
        <end position="162"/>
    </location>
</feature>
<dbReference type="Pfam" id="PF01928">
    <property type="entry name" value="CYTH"/>
    <property type="match status" value="1"/>
</dbReference>
<dbReference type="PROSITE" id="PS51707">
    <property type="entry name" value="CYTH"/>
    <property type="match status" value="1"/>
</dbReference>
<dbReference type="InterPro" id="IPR033469">
    <property type="entry name" value="CYTH-like_dom_sf"/>
</dbReference>
<evidence type="ECO:0000313" key="4">
    <source>
        <dbReference type="Proteomes" id="UP000824130"/>
    </source>
</evidence>
<proteinExistence type="predicted"/>
<sequence length="162" mass="18291">MYEVEIKASIGDTSFRQLLNSAADLGFAYCMTVRETDVYYNGVDRDFMKTDEALRVRTCSRWQEGNPKDSESTLTNAPENSSQDISRESFITYKGPKLDDSSSTRIEHEIMVNDPDEARQLLSSLGYIPVFTVDKTRREFNLPAGSGRPFPITLCADRQNGL</sequence>
<dbReference type="PANTHER" id="PTHR21028">
    <property type="entry name" value="SI:CH211-156B7.4"/>
    <property type="match status" value="1"/>
</dbReference>
<dbReference type="AlphaFoldDB" id="A0A9D1N5G6"/>
<organism evidence="3 4">
    <name type="scientific">Candidatus Allocopromorpha excrementipullorum</name>
    <dbReference type="NCBI Taxonomy" id="2840743"/>
    <lineage>
        <taxon>Bacteria</taxon>
        <taxon>Bacillati</taxon>
        <taxon>Bacillota</taxon>
        <taxon>Clostridia</taxon>
        <taxon>Eubacteriales</taxon>
        <taxon>Eubacteriaceae</taxon>
        <taxon>Eubacteriaceae incertae sedis</taxon>
        <taxon>Candidatus Allocopromorpha</taxon>
    </lineage>
</organism>